<gene>
    <name evidence="1" type="ORF">jaqu_40660</name>
</gene>
<sequence length="50" mass="5566">MSRTRFIDAAAEAARTERPVLPWTRGARRAEMIARRKAATKPKKATVAAK</sequence>
<protein>
    <submittedName>
        <fullName evidence="1">Uncharacterized protein</fullName>
    </submittedName>
</protein>
<evidence type="ECO:0000313" key="1">
    <source>
        <dbReference type="EMBL" id="KIT14272.1"/>
    </source>
</evidence>
<dbReference type="PATRIC" id="fig|935700.4.peg.4191"/>
<accession>A0A0D1CHW8</accession>
<name>A0A0D1CHW8_9RHOB</name>
<keyword evidence="2" id="KW-1185">Reference proteome</keyword>
<comment type="caution">
    <text evidence="1">The sequence shown here is derived from an EMBL/GenBank/DDBJ whole genome shotgun (WGS) entry which is preliminary data.</text>
</comment>
<dbReference type="STRING" id="935700.jaqu_40660"/>
<organism evidence="1 2">
    <name type="scientific">Jannaschia aquimarina</name>
    <dbReference type="NCBI Taxonomy" id="935700"/>
    <lineage>
        <taxon>Bacteria</taxon>
        <taxon>Pseudomonadati</taxon>
        <taxon>Pseudomonadota</taxon>
        <taxon>Alphaproteobacteria</taxon>
        <taxon>Rhodobacterales</taxon>
        <taxon>Roseobacteraceae</taxon>
        <taxon>Jannaschia</taxon>
    </lineage>
</organism>
<dbReference type="RefSeq" id="WP_169746099.1">
    <property type="nucleotide sequence ID" value="NZ_FZPF01000001.1"/>
</dbReference>
<evidence type="ECO:0000313" key="2">
    <source>
        <dbReference type="Proteomes" id="UP000032232"/>
    </source>
</evidence>
<dbReference type="Proteomes" id="UP000032232">
    <property type="component" value="Unassembled WGS sequence"/>
</dbReference>
<dbReference type="EMBL" id="JYFE01000081">
    <property type="protein sequence ID" value="KIT14272.1"/>
    <property type="molecule type" value="Genomic_DNA"/>
</dbReference>
<proteinExistence type="predicted"/>
<dbReference type="AlphaFoldDB" id="A0A0D1CHW8"/>
<reference evidence="1 2" key="1">
    <citation type="submission" date="2015-02" db="EMBL/GenBank/DDBJ databases">
        <title>Genome Sequence of Jannaschia aquimarina DSM28248, a member of the Roseobacter clade.</title>
        <authorList>
            <person name="Voget S."/>
            <person name="Daniel R."/>
        </authorList>
    </citation>
    <scope>NUCLEOTIDE SEQUENCE [LARGE SCALE GENOMIC DNA]</scope>
    <source>
        <strain evidence="1 2">GSW-M26</strain>
    </source>
</reference>